<reference evidence="3" key="1">
    <citation type="journal article" date="2019" name="Int. J. Syst. Evol. Microbiol.">
        <title>The Global Catalogue of Microorganisms (GCM) 10K type strain sequencing project: providing services to taxonomists for standard genome sequencing and annotation.</title>
        <authorList>
            <consortium name="The Broad Institute Genomics Platform"/>
            <consortium name="The Broad Institute Genome Sequencing Center for Infectious Disease"/>
            <person name="Wu L."/>
            <person name="Ma J."/>
        </authorList>
    </citation>
    <scope>NUCLEOTIDE SEQUENCE [LARGE SCALE GENOMIC DNA]</scope>
    <source>
        <strain evidence="3">CGMCC 1.13574</strain>
    </source>
</reference>
<proteinExistence type="predicted"/>
<dbReference type="EMBL" id="JBHUIO010000002">
    <property type="protein sequence ID" value="MFD2168742.1"/>
    <property type="molecule type" value="Genomic_DNA"/>
</dbReference>
<evidence type="ECO:0000313" key="3">
    <source>
        <dbReference type="Proteomes" id="UP001597343"/>
    </source>
</evidence>
<protein>
    <submittedName>
        <fullName evidence="2">DUF6884 domain-containing protein</fullName>
    </submittedName>
</protein>
<keyword evidence="3" id="KW-1185">Reference proteome</keyword>
<dbReference type="InterPro" id="IPR049251">
    <property type="entry name" value="DUF6884"/>
</dbReference>
<name>A0ABW4ZSF1_9BACL</name>
<sequence length="160" mass="18230">MKRLCIIPCGAKKLWDRHPDTEGPVEAERAYLGTFHQLCQSYAKTFFGDDWVILSAKHGFLRPSDLVPENYDVRFSTQRPLRNIDLNGFQRQVWEKGIDAYEDITILGGRKYAEIVPAIMGETRIYHTPLQGCKGIGYMLQKIRGALESGQELITRPTEG</sequence>
<accession>A0ABW4ZSF1</accession>
<dbReference type="RefSeq" id="WP_386043727.1">
    <property type="nucleotide sequence ID" value="NZ_JBHUIO010000002.1"/>
</dbReference>
<gene>
    <name evidence="2" type="ORF">ACFSOY_01755</name>
</gene>
<organism evidence="2 3">
    <name type="scientific">Tumebacillus lipolyticus</name>
    <dbReference type="NCBI Taxonomy" id="1280370"/>
    <lineage>
        <taxon>Bacteria</taxon>
        <taxon>Bacillati</taxon>
        <taxon>Bacillota</taxon>
        <taxon>Bacilli</taxon>
        <taxon>Bacillales</taxon>
        <taxon>Alicyclobacillaceae</taxon>
        <taxon>Tumebacillus</taxon>
    </lineage>
</organism>
<evidence type="ECO:0000313" key="2">
    <source>
        <dbReference type="EMBL" id="MFD2168742.1"/>
    </source>
</evidence>
<dbReference type="Proteomes" id="UP001597343">
    <property type="component" value="Unassembled WGS sequence"/>
</dbReference>
<feature type="domain" description="DUF6884" evidence="1">
    <location>
        <begin position="7"/>
        <end position="140"/>
    </location>
</feature>
<comment type="caution">
    <text evidence="2">The sequence shown here is derived from an EMBL/GenBank/DDBJ whole genome shotgun (WGS) entry which is preliminary data.</text>
</comment>
<dbReference type="Pfam" id="PF21818">
    <property type="entry name" value="DUF6884"/>
    <property type="match status" value="1"/>
</dbReference>
<evidence type="ECO:0000259" key="1">
    <source>
        <dbReference type="Pfam" id="PF21818"/>
    </source>
</evidence>